<dbReference type="KEGG" id="yti:FNA67_04620"/>
<dbReference type="OrthoDB" id="8144963at2"/>
<sequence length="494" mass="53505">MMLKKTLIAAALALLASTGMAMAARTDIRIGLVLEPTALDPTTAAGAATKEVTYLNIFEGLTQIDQNGAVQPLLATSWTISPDNTVFTFKLAPDVKFHDGTPFTADDVKFTFDRLLAPDSTNSQKQLYVDAIDTVTVIDPTTVEFKLKAPSGNFLFDIGRGAAVIVSPKSEATNATRPIGTGPFRFVQWDKGSRVVLERNPGYWGKAPALEKATFVFIGDPATAVSALLAGDVDGFNNFAAPEAVDIFKANPAFTVAVGTTEGETILATNNKRKPFDDLKVRQAIAHAINRQELIEGAGHGFGVPIGSHFAPAHPYYIDLTNTYPFDPAAGKKLLAEAGYPDGFSTTIKLPPVPYARLGGQILAQQLAAIGIKAQLINVEWAQWLTDVYTNHDFDLTVISHVEPFDIGIYANPNYYFGYDDPEFQAIIAKLNATTDEAQRKDLAQQAQKRLADQAVNGFLFELAQVGVWNSKVEGYWLNAPIEGVVLKGIHWVD</sequence>
<evidence type="ECO:0000313" key="5">
    <source>
        <dbReference type="EMBL" id="QEE19500.1"/>
    </source>
</evidence>
<dbReference type="GO" id="GO:1904680">
    <property type="term" value="F:peptide transmembrane transporter activity"/>
    <property type="evidence" value="ECO:0007669"/>
    <property type="project" value="TreeGrafter"/>
</dbReference>
<keyword evidence="6" id="KW-1185">Reference proteome</keyword>
<dbReference type="Gene3D" id="3.40.190.10">
    <property type="entry name" value="Periplasmic binding protein-like II"/>
    <property type="match status" value="1"/>
</dbReference>
<dbReference type="EMBL" id="CP041690">
    <property type="protein sequence ID" value="QEE19500.1"/>
    <property type="molecule type" value="Genomic_DNA"/>
</dbReference>
<keyword evidence="3" id="KW-0732">Signal</keyword>
<dbReference type="Gene3D" id="3.10.105.10">
    <property type="entry name" value="Dipeptide-binding Protein, Domain 3"/>
    <property type="match status" value="1"/>
</dbReference>
<dbReference type="SUPFAM" id="SSF53850">
    <property type="entry name" value="Periplasmic binding protein-like II"/>
    <property type="match status" value="1"/>
</dbReference>
<dbReference type="InterPro" id="IPR039424">
    <property type="entry name" value="SBP_5"/>
</dbReference>
<dbReference type="Gene3D" id="3.90.76.10">
    <property type="entry name" value="Dipeptide-binding Protein, Domain 1"/>
    <property type="match status" value="1"/>
</dbReference>
<organism evidence="5 6">
    <name type="scientific">Paradevosia tibetensis</name>
    <dbReference type="NCBI Taxonomy" id="1447062"/>
    <lineage>
        <taxon>Bacteria</taxon>
        <taxon>Pseudomonadati</taxon>
        <taxon>Pseudomonadota</taxon>
        <taxon>Alphaproteobacteria</taxon>
        <taxon>Hyphomicrobiales</taxon>
        <taxon>Devosiaceae</taxon>
        <taxon>Paradevosia</taxon>
    </lineage>
</organism>
<dbReference type="GO" id="GO:0015833">
    <property type="term" value="P:peptide transport"/>
    <property type="evidence" value="ECO:0007669"/>
    <property type="project" value="TreeGrafter"/>
</dbReference>
<dbReference type="PANTHER" id="PTHR30290:SF38">
    <property type="entry name" value="D,D-DIPEPTIDE-BINDING PERIPLASMIC PROTEIN DDPA-RELATED"/>
    <property type="match status" value="1"/>
</dbReference>
<evidence type="ECO:0000313" key="6">
    <source>
        <dbReference type="Proteomes" id="UP000321062"/>
    </source>
</evidence>
<dbReference type="AlphaFoldDB" id="A0A5B9DJU0"/>
<evidence type="ECO:0000256" key="3">
    <source>
        <dbReference type="ARBA" id="ARBA00022729"/>
    </source>
</evidence>
<proteinExistence type="inferred from homology"/>
<reference evidence="5 6" key="1">
    <citation type="journal article" date="2015" name="Int. J. Syst. Evol. Microbiol.">
        <title>Youhaiella tibetensis gen. nov., sp. nov., isolated from subsurface sediment.</title>
        <authorList>
            <person name="Wang Y.X."/>
            <person name="Huang F.Q."/>
            <person name="Nogi Y."/>
            <person name="Pang S.J."/>
            <person name="Wang P.K."/>
            <person name="Lv J."/>
        </authorList>
    </citation>
    <scope>NUCLEOTIDE SEQUENCE [LARGE SCALE GENOMIC DNA]</scope>
    <source>
        <strain evidence="6">fig4</strain>
    </source>
</reference>
<evidence type="ECO:0000259" key="4">
    <source>
        <dbReference type="Pfam" id="PF00496"/>
    </source>
</evidence>
<dbReference type="Pfam" id="PF00496">
    <property type="entry name" value="SBP_bac_5"/>
    <property type="match status" value="1"/>
</dbReference>
<dbReference type="CDD" id="cd08494">
    <property type="entry name" value="PBP2_NikA_DppA_OppA_like_6"/>
    <property type="match status" value="1"/>
</dbReference>
<evidence type="ECO:0000256" key="1">
    <source>
        <dbReference type="ARBA" id="ARBA00004418"/>
    </source>
</evidence>
<dbReference type="GO" id="GO:0030288">
    <property type="term" value="C:outer membrane-bounded periplasmic space"/>
    <property type="evidence" value="ECO:0007669"/>
    <property type="project" value="UniProtKB-ARBA"/>
</dbReference>
<name>A0A5B9DJU0_9HYPH</name>
<dbReference type="InterPro" id="IPR000914">
    <property type="entry name" value="SBP_5_dom"/>
</dbReference>
<evidence type="ECO:0000256" key="2">
    <source>
        <dbReference type="ARBA" id="ARBA00005695"/>
    </source>
</evidence>
<comment type="similarity">
    <text evidence="2">Belongs to the bacterial solute-binding protein 5 family.</text>
</comment>
<dbReference type="PANTHER" id="PTHR30290">
    <property type="entry name" value="PERIPLASMIC BINDING COMPONENT OF ABC TRANSPORTER"/>
    <property type="match status" value="1"/>
</dbReference>
<dbReference type="PIRSF" id="PIRSF002741">
    <property type="entry name" value="MppA"/>
    <property type="match status" value="1"/>
</dbReference>
<dbReference type="GO" id="GO:0043190">
    <property type="term" value="C:ATP-binding cassette (ABC) transporter complex"/>
    <property type="evidence" value="ECO:0007669"/>
    <property type="project" value="InterPro"/>
</dbReference>
<dbReference type="InterPro" id="IPR030678">
    <property type="entry name" value="Peptide/Ni-bd"/>
</dbReference>
<dbReference type="Proteomes" id="UP000321062">
    <property type="component" value="Chromosome"/>
</dbReference>
<feature type="domain" description="Solute-binding protein family 5" evidence="4">
    <location>
        <begin position="70"/>
        <end position="401"/>
    </location>
</feature>
<comment type="subcellular location">
    <subcellularLocation>
        <location evidence="1">Periplasm</location>
    </subcellularLocation>
</comment>
<gene>
    <name evidence="5" type="ORF">FNA67_04620</name>
</gene>
<accession>A0A5B9DJU0</accession>
<protein>
    <submittedName>
        <fullName evidence="5">ABC transporter substrate-binding protein</fullName>
    </submittedName>
</protein>